<feature type="transmembrane region" description="Helical" evidence="1">
    <location>
        <begin position="331"/>
        <end position="351"/>
    </location>
</feature>
<dbReference type="PANTHER" id="PTHR23028:SF53">
    <property type="entry name" value="ACYL_TRANSF_3 DOMAIN-CONTAINING PROTEIN"/>
    <property type="match status" value="1"/>
</dbReference>
<evidence type="ECO:0000259" key="2">
    <source>
        <dbReference type="Pfam" id="PF01757"/>
    </source>
</evidence>
<feature type="domain" description="SGNH" evidence="3">
    <location>
        <begin position="428"/>
        <end position="654"/>
    </location>
</feature>
<keyword evidence="4" id="KW-0012">Acyltransferase</keyword>
<dbReference type="AlphaFoldDB" id="A0A6N6VX72"/>
<reference evidence="4 5" key="1">
    <citation type="submission" date="2019-10" db="EMBL/GenBank/DDBJ databases">
        <title>New species of Slilvanegrellaceae.</title>
        <authorList>
            <person name="Pitt A."/>
            <person name="Hahn M.W."/>
        </authorList>
    </citation>
    <scope>NUCLEOTIDE SEQUENCE [LARGE SCALE GENOMIC DNA]</scope>
    <source>
        <strain evidence="4 5">SP-Ram-0.45-NSY-1</strain>
    </source>
</reference>
<evidence type="ECO:0000259" key="3">
    <source>
        <dbReference type="Pfam" id="PF19040"/>
    </source>
</evidence>
<feature type="transmembrane region" description="Helical" evidence="1">
    <location>
        <begin position="363"/>
        <end position="385"/>
    </location>
</feature>
<dbReference type="Proteomes" id="UP000437748">
    <property type="component" value="Unassembled WGS sequence"/>
</dbReference>
<comment type="caution">
    <text evidence="4">The sequence shown here is derived from an EMBL/GenBank/DDBJ whole genome shotgun (WGS) entry which is preliminary data.</text>
</comment>
<dbReference type="InterPro" id="IPR043968">
    <property type="entry name" value="SGNH"/>
</dbReference>
<evidence type="ECO:0000256" key="1">
    <source>
        <dbReference type="SAM" id="Phobius"/>
    </source>
</evidence>
<dbReference type="GO" id="GO:0016020">
    <property type="term" value="C:membrane"/>
    <property type="evidence" value="ECO:0007669"/>
    <property type="project" value="TreeGrafter"/>
</dbReference>
<feature type="transmembrane region" description="Helical" evidence="1">
    <location>
        <begin position="138"/>
        <end position="162"/>
    </location>
</feature>
<dbReference type="OrthoDB" id="9767863at2"/>
<keyword evidence="4" id="KW-0808">Transferase</keyword>
<dbReference type="Pfam" id="PF19040">
    <property type="entry name" value="SGNH"/>
    <property type="match status" value="1"/>
</dbReference>
<keyword evidence="1" id="KW-1133">Transmembrane helix</keyword>
<dbReference type="Pfam" id="PF01757">
    <property type="entry name" value="Acyl_transf_3"/>
    <property type="match status" value="1"/>
</dbReference>
<feature type="transmembrane region" description="Helical" evidence="1">
    <location>
        <begin position="295"/>
        <end position="311"/>
    </location>
</feature>
<organism evidence="4 5">
    <name type="scientific">Silvanigrella paludirubra</name>
    <dbReference type="NCBI Taxonomy" id="2499159"/>
    <lineage>
        <taxon>Bacteria</taxon>
        <taxon>Pseudomonadati</taxon>
        <taxon>Bdellovibrionota</taxon>
        <taxon>Oligoflexia</taxon>
        <taxon>Silvanigrellales</taxon>
        <taxon>Silvanigrellaceae</taxon>
        <taxon>Silvanigrella</taxon>
    </lineage>
</organism>
<protein>
    <submittedName>
        <fullName evidence="4">Acyltransferase family protein</fullName>
    </submittedName>
</protein>
<feature type="transmembrane region" description="Helical" evidence="1">
    <location>
        <begin position="38"/>
        <end position="58"/>
    </location>
</feature>
<feature type="transmembrane region" description="Helical" evidence="1">
    <location>
        <begin position="169"/>
        <end position="188"/>
    </location>
</feature>
<dbReference type="PANTHER" id="PTHR23028">
    <property type="entry name" value="ACETYLTRANSFERASE"/>
    <property type="match status" value="1"/>
</dbReference>
<feature type="domain" description="Acyltransferase 3" evidence="2">
    <location>
        <begin position="13"/>
        <end position="349"/>
    </location>
</feature>
<dbReference type="InterPro" id="IPR050879">
    <property type="entry name" value="Acyltransferase_3"/>
</dbReference>
<proteinExistence type="predicted"/>
<dbReference type="InterPro" id="IPR002656">
    <property type="entry name" value="Acyl_transf_3_dom"/>
</dbReference>
<feature type="transmembrane region" description="Helical" evidence="1">
    <location>
        <begin position="79"/>
        <end position="98"/>
    </location>
</feature>
<dbReference type="GO" id="GO:0016747">
    <property type="term" value="F:acyltransferase activity, transferring groups other than amino-acyl groups"/>
    <property type="evidence" value="ECO:0007669"/>
    <property type="project" value="InterPro"/>
</dbReference>
<gene>
    <name evidence="4" type="ORF">GCL60_09470</name>
</gene>
<dbReference type="RefSeq" id="WP_153420472.1">
    <property type="nucleotide sequence ID" value="NZ_WFLM01000003.1"/>
</dbReference>
<dbReference type="EMBL" id="WFLM01000003">
    <property type="protein sequence ID" value="KAB8039073.1"/>
    <property type="molecule type" value="Genomic_DNA"/>
</dbReference>
<dbReference type="GO" id="GO:0009103">
    <property type="term" value="P:lipopolysaccharide biosynthetic process"/>
    <property type="evidence" value="ECO:0007669"/>
    <property type="project" value="TreeGrafter"/>
</dbReference>
<keyword evidence="1" id="KW-0472">Membrane</keyword>
<name>A0A6N6VX72_9BACT</name>
<evidence type="ECO:0000313" key="5">
    <source>
        <dbReference type="Proteomes" id="UP000437748"/>
    </source>
</evidence>
<evidence type="ECO:0000313" key="4">
    <source>
        <dbReference type="EMBL" id="KAB8039073.1"/>
    </source>
</evidence>
<dbReference type="SUPFAM" id="SSF52266">
    <property type="entry name" value="SGNH hydrolase"/>
    <property type="match status" value="1"/>
</dbReference>
<feature type="transmembrane region" description="Helical" evidence="1">
    <location>
        <begin position="194"/>
        <end position="215"/>
    </location>
</feature>
<sequence>MENKTAHIKYRPDIDGIRAIAIILTLFFHAKIPYFSGGFIGVDVFFVISGFLITSIILKNLNSNSFSFKEFYIRRVKRIFPVLIVVLISVWLIGWNYFLLDEFKLLNKHLAAGTVFSSNLVLFFESGNYFAASSESKLLLHLWSLAIEEQFYLFWPLSLFIIWKFQKHVLKIIFAIIIISFILNIYTISFNKVMAFYFPFTRFWELLIGGFLAYLNLFKKNSIDIYIDNILNKFYISINASNLKSILGISLIILGLVFCSNSEILYPGFWALFPVIGSFLLIFSDQNSFINKYFLSNRVMVFIGGLSYSLYLWHWPILAFSNTINGGESSLITNTFCLFISLILSYLSYILIEKPIRFSERKLTLNILIFTPIIIGIITSLLYFYKVKPLSSHDPLITKINDSLIDWTAPNAHIYEIYEKSNPKNHNNGKVLYWGDSNMGQYWSRIEKIQNEHPENSKSILFAYQTGCFPVLHVSKINEVDCLKWSEKIYKLRNDPEIDTVVLAANWHALYEAKGIVFNDINNHEEQIFYNSVAMNKFFNQLSSQVKAFKENRKKVYLILNIPVGKEYSPKSLLTRSFINGIKINEKKFVDNPKFMSENLLISSKLKKIADENGAIIIDPTKLLCHNSSCQVMTNDFYPIYLDSTHLNASYVRENASFIDETLLIHEKSFENSKIN</sequence>
<feature type="transmembrane region" description="Helical" evidence="1">
    <location>
        <begin position="236"/>
        <end position="258"/>
    </location>
</feature>
<accession>A0A6N6VX72</accession>
<feature type="transmembrane region" description="Helical" evidence="1">
    <location>
        <begin position="264"/>
        <end position="283"/>
    </location>
</feature>
<keyword evidence="5" id="KW-1185">Reference proteome</keyword>
<keyword evidence="1" id="KW-0812">Transmembrane</keyword>